<dbReference type="InterPro" id="IPR003448">
    <property type="entry name" value="Mopterin_biosynth_MoaE"/>
</dbReference>
<evidence type="ECO:0000256" key="10">
    <source>
        <dbReference type="ARBA" id="ARBA00032474"/>
    </source>
</evidence>
<evidence type="ECO:0000256" key="1">
    <source>
        <dbReference type="ARBA" id="ARBA00005046"/>
    </source>
</evidence>
<sequence length="161" mass="18346">MKVVVQEQLFDPGKEVRVHQDNLPKGKHGGVVTFVGTMRDYNDGEDVASMVLEHYPGMTQKHIEQVCDEAAQRWEIVDSLVVHRYGEMLPNEPIVLVAVWSAHRANAFDACRFIINYLKERAPFWKCETTPAGEKRWVEHNSRDEKAEVADVDAVTVKRSA</sequence>
<keyword evidence="5" id="KW-0501">Molybdenum cofactor biosynthesis</keyword>
<dbReference type="Gene3D" id="3.90.1170.40">
    <property type="entry name" value="Molybdopterin biosynthesis MoaE subunit"/>
    <property type="match status" value="1"/>
</dbReference>
<comment type="subunit">
    <text evidence="6">Heterotetramer of 2 MoaD subunits and 2 MoaE subunits. Also stable as homodimer. The enzyme changes between these two forms during catalysis.</text>
</comment>
<evidence type="ECO:0000256" key="6">
    <source>
        <dbReference type="ARBA" id="ARBA00026066"/>
    </source>
</evidence>
<dbReference type="EC" id="2.8.1.12" evidence="3"/>
<dbReference type="UniPathway" id="UPA00344"/>
<keyword evidence="13" id="KW-1185">Reference proteome</keyword>
<organism evidence="12 13">
    <name type="scientific">Candidatus Tenderia electrophaga</name>
    <dbReference type="NCBI Taxonomy" id="1748243"/>
    <lineage>
        <taxon>Bacteria</taxon>
        <taxon>Pseudomonadati</taxon>
        <taxon>Pseudomonadota</taxon>
        <taxon>Gammaproteobacteria</taxon>
        <taxon>Candidatus Tenderiales</taxon>
        <taxon>Candidatus Tenderiaceae</taxon>
        <taxon>Candidatus Tenderia</taxon>
    </lineage>
</organism>
<dbReference type="SUPFAM" id="SSF54690">
    <property type="entry name" value="Molybdopterin synthase subunit MoaE"/>
    <property type="match status" value="1"/>
</dbReference>
<evidence type="ECO:0000256" key="5">
    <source>
        <dbReference type="ARBA" id="ARBA00023150"/>
    </source>
</evidence>
<comment type="pathway">
    <text evidence="1">Cofactor biosynthesis; molybdopterin biosynthesis.</text>
</comment>
<evidence type="ECO:0000256" key="8">
    <source>
        <dbReference type="ARBA" id="ARBA00030407"/>
    </source>
</evidence>
<evidence type="ECO:0000313" key="12">
    <source>
        <dbReference type="EMBL" id="ALP52141.1"/>
    </source>
</evidence>
<evidence type="ECO:0000313" key="13">
    <source>
        <dbReference type="Proteomes" id="UP000055136"/>
    </source>
</evidence>
<evidence type="ECO:0000256" key="9">
    <source>
        <dbReference type="ARBA" id="ARBA00030781"/>
    </source>
</evidence>
<dbReference type="Proteomes" id="UP000055136">
    <property type="component" value="Chromosome"/>
</dbReference>
<comment type="similarity">
    <text evidence="2">Belongs to the MoaE family.</text>
</comment>
<protein>
    <recommendedName>
        <fullName evidence="4">Molybdopterin synthase catalytic subunit</fullName>
        <ecNumber evidence="3">2.8.1.12</ecNumber>
    </recommendedName>
    <alternativeName>
        <fullName evidence="9">MPT synthase subunit 2</fullName>
    </alternativeName>
    <alternativeName>
        <fullName evidence="7">Molybdenum cofactor biosynthesis protein E</fullName>
    </alternativeName>
    <alternativeName>
        <fullName evidence="8">Molybdopterin-converting factor large subunit</fullName>
    </alternativeName>
    <alternativeName>
        <fullName evidence="10">Molybdopterin-converting factor subunit 2</fullName>
    </alternativeName>
</protein>
<accession>A0A0S2TAF4</accession>
<evidence type="ECO:0000256" key="4">
    <source>
        <dbReference type="ARBA" id="ARBA00013858"/>
    </source>
</evidence>
<dbReference type="STRING" id="1748243.Tel_02715"/>
<proteinExistence type="inferred from homology"/>
<dbReference type="KEGG" id="tee:Tel_02715"/>
<dbReference type="GO" id="GO:0006777">
    <property type="term" value="P:Mo-molybdopterin cofactor biosynthetic process"/>
    <property type="evidence" value="ECO:0007669"/>
    <property type="project" value="UniProtKB-KW"/>
</dbReference>
<dbReference type="Pfam" id="PF02391">
    <property type="entry name" value="MoaE"/>
    <property type="match status" value="1"/>
</dbReference>
<dbReference type="GO" id="GO:0030366">
    <property type="term" value="F:molybdopterin synthase activity"/>
    <property type="evidence" value="ECO:0007669"/>
    <property type="project" value="UniProtKB-EC"/>
</dbReference>
<dbReference type="AlphaFoldDB" id="A0A0S2TAF4"/>
<reference evidence="12" key="1">
    <citation type="submission" date="2015-10" db="EMBL/GenBank/DDBJ databases">
        <title>Description of Candidatus Tenderia electrophaga gen. nov, sp. nov., an Uncultivated Electroautotroph from a Biocathode Enrichment.</title>
        <authorList>
            <person name="Eddie B.J."/>
            <person name="Malanoski A.P."/>
            <person name="Wang Z."/>
            <person name="Hall R.J."/>
            <person name="Oh S.D."/>
            <person name="Heiner C."/>
            <person name="Lin B."/>
            <person name="Strycharz-Glaven S.M."/>
        </authorList>
    </citation>
    <scope>NUCLEOTIDE SEQUENCE [LARGE SCALE GENOMIC DNA]</scope>
    <source>
        <strain evidence="12">NRL1</strain>
    </source>
</reference>
<name>A0A0S2TAF4_9GAMM</name>
<dbReference type="EMBL" id="CP013099">
    <property type="protein sequence ID" value="ALP52141.1"/>
    <property type="molecule type" value="Genomic_DNA"/>
</dbReference>
<comment type="catalytic activity">
    <reaction evidence="11">
        <text>2 [molybdopterin-synthase sulfur-carrier protein]-C-terminal-Gly-aminoethanethioate + cyclic pyranopterin phosphate + H2O = molybdopterin + 2 [molybdopterin-synthase sulfur-carrier protein]-C-terminal Gly-Gly + 2 H(+)</text>
        <dbReference type="Rhea" id="RHEA:26333"/>
        <dbReference type="Rhea" id="RHEA-COMP:12202"/>
        <dbReference type="Rhea" id="RHEA-COMP:19907"/>
        <dbReference type="ChEBI" id="CHEBI:15377"/>
        <dbReference type="ChEBI" id="CHEBI:15378"/>
        <dbReference type="ChEBI" id="CHEBI:58698"/>
        <dbReference type="ChEBI" id="CHEBI:59648"/>
        <dbReference type="ChEBI" id="CHEBI:90778"/>
        <dbReference type="ChEBI" id="CHEBI:232372"/>
        <dbReference type="EC" id="2.8.1.12"/>
    </reaction>
</comment>
<evidence type="ECO:0000256" key="11">
    <source>
        <dbReference type="ARBA" id="ARBA00049878"/>
    </source>
</evidence>
<gene>
    <name evidence="12" type="ORF">Tel_02715</name>
</gene>
<dbReference type="PANTHER" id="PTHR23404">
    <property type="entry name" value="MOLYBDOPTERIN SYNTHASE RELATED"/>
    <property type="match status" value="1"/>
</dbReference>
<evidence type="ECO:0000256" key="2">
    <source>
        <dbReference type="ARBA" id="ARBA00005426"/>
    </source>
</evidence>
<dbReference type="InterPro" id="IPR036563">
    <property type="entry name" value="MoaE_sf"/>
</dbReference>
<evidence type="ECO:0000256" key="3">
    <source>
        <dbReference type="ARBA" id="ARBA00011950"/>
    </source>
</evidence>
<dbReference type="CDD" id="cd00756">
    <property type="entry name" value="MoaE"/>
    <property type="match status" value="1"/>
</dbReference>
<evidence type="ECO:0000256" key="7">
    <source>
        <dbReference type="ARBA" id="ARBA00029745"/>
    </source>
</evidence>